<name>A0A512CAK1_9BACT</name>
<protein>
    <submittedName>
        <fullName evidence="1">Uncharacterized protein</fullName>
    </submittedName>
</protein>
<reference evidence="1 2" key="1">
    <citation type="submission" date="2019-07" db="EMBL/GenBank/DDBJ databases">
        <title>Whole genome shotgun sequence of Cyclobacterium qasimii NBRC 106168.</title>
        <authorList>
            <person name="Hosoyama A."/>
            <person name="Uohara A."/>
            <person name="Ohji S."/>
            <person name="Ichikawa N."/>
        </authorList>
    </citation>
    <scope>NUCLEOTIDE SEQUENCE [LARGE SCALE GENOMIC DNA]</scope>
    <source>
        <strain evidence="1 2">NBRC 106168</strain>
    </source>
</reference>
<dbReference type="RefSeq" id="WP_020889933.1">
    <property type="nucleotide sequence ID" value="NZ_BJYV01000006.1"/>
</dbReference>
<keyword evidence="2" id="KW-1185">Reference proteome</keyword>
<proteinExistence type="predicted"/>
<sequence length="120" mass="13474">MRFQNNIRIIFSIPFVLGVLFLCLLSGKSFSQDNSGNVYNYVQQKSQLEKAEVIQSENSGDKKNRFIGYSNGISPKPSKSKEVLLSESVTALPQIAAETEETSTLSLNVFLYVLDKFKEE</sequence>
<comment type="caution">
    <text evidence="1">The sequence shown here is derived from an EMBL/GenBank/DDBJ whole genome shotgun (WGS) entry which is preliminary data.</text>
</comment>
<evidence type="ECO:0000313" key="1">
    <source>
        <dbReference type="EMBL" id="GEO21233.1"/>
    </source>
</evidence>
<gene>
    <name evidence="1" type="ORF">CQA01_17670</name>
</gene>
<dbReference type="EMBL" id="BJYV01000006">
    <property type="protein sequence ID" value="GEO21233.1"/>
    <property type="molecule type" value="Genomic_DNA"/>
</dbReference>
<evidence type="ECO:0000313" key="2">
    <source>
        <dbReference type="Proteomes" id="UP000321301"/>
    </source>
</evidence>
<dbReference type="Proteomes" id="UP000321301">
    <property type="component" value="Unassembled WGS sequence"/>
</dbReference>
<accession>A0A512CAK1</accession>
<dbReference type="AlphaFoldDB" id="A0A512CAK1"/>
<organism evidence="1 2">
    <name type="scientific">Cyclobacterium qasimii</name>
    <dbReference type="NCBI Taxonomy" id="1350429"/>
    <lineage>
        <taxon>Bacteria</taxon>
        <taxon>Pseudomonadati</taxon>
        <taxon>Bacteroidota</taxon>
        <taxon>Cytophagia</taxon>
        <taxon>Cytophagales</taxon>
        <taxon>Cyclobacteriaceae</taxon>
        <taxon>Cyclobacterium</taxon>
    </lineage>
</organism>